<keyword evidence="2" id="KW-1185">Reference proteome</keyword>
<evidence type="ECO:0000313" key="1">
    <source>
        <dbReference type="EMBL" id="TYA71877.1"/>
    </source>
</evidence>
<dbReference type="AlphaFoldDB" id="A0A5D0HP78"/>
<reference evidence="1 2" key="1">
    <citation type="submission" date="2019-08" db="EMBL/GenBank/DDBJ databases">
        <title>Seonamhaeicola sediminis sp. nov., isolated from marine sediment.</title>
        <authorList>
            <person name="Cao W.R."/>
        </authorList>
    </citation>
    <scope>NUCLEOTIDE SEQUENCE [LARGE SCALE GENOMIC DNA]</scope>
    <source>
        <strain evidence="1 2">B011</strain>
    </source>
</reference>
<dbReference type="Proteomes" id="UP000323930">
    <property type="component" value="Unassembled WGS sequence"/>
</dbReference>
<gene>
    <name evidence="1" type="ORF">FUA24_20215</name>
</gene>
<dbReference type="EMBL" id="VSDQ01000718">
    <property type="protein sequence ID" value="TYA71877.1"/>
    <property type="molecule type" value="Genomic_DNA"/>
</dbReference>
<proteinExistence type="predicted"/>
<comment type="caution">
    <text evidence="1">The sequence shown here is derived from an EMBL/GenBank/DDBJ whole genome shotgun (WGS) entry which is preliminary data.</text>
</comment>
<name>A0A5D0HP78_9FLAO</name>
<organism evidence="1 2">
    <name type="scientific">Seonamhaeicola marinus</name>
    <dbReference type="NCBI Taxonomy" id="1912246"/>
    <lineage>
        <taxon>Bacteria</taxon>
        <taxon>Pseudomonadati</taxon>
        <taxon>Bacteroidota</taxon>
        <taxon>Flavobacteriia</taxon>
        <taxon>Flavobacteriales</taxon>
        <taxon>Flavobacteriaceae</taxon>
    </lineage>
</organism>
<evidence type="ECO:0008006" key="3">
    <source>
        <dbReference type="Google" id="ProtNLM"/>
    </source>
</evidence>
<evidence type="ECO:0000313" key="2">
    <source>
        <dbReference type="Proteomes" id="UP000323930"/>
    </source>
</evidence>
<accession>A0A5D0HP78</accession>
<protein>
    <recommendedName>
        <fullName evidence="3">SGNH/GDSL hydrolase family protein</fullName>
    </recommendedName>
</protein>
<dbReference type="RefSeq" id="WP_187388339.1">
    <property type="nucleotide sequence ID" value="NZ_VSDQ01000718.1"/>
</dbReference>
<sequence>MKDSVNLLVFGSSRANHHINTELIDSLSFNMGVNGTRLGYSSVLISTLKKKNQTILVHVDPNILFSENYEAKDILSLKNWAPRIESIENNIYELYPQDINISYFLKSYLYNGKVLGIIKNYFKPGYDVTKYYGYDPIHPTDEQRQIFEKILSKTNKEALTLDLKSEEVNPLMDKFIRNIKKKCYNNKSRLLFFTSPTCKILSNDLKVKAEKYFKLNDINYKDYSTYIDTGNLEYWKDLTHMSHKGASMFSKKLLEDISNSFFNY</sequence>